<evidence type="ECO:0000313" key="1">
    <source>
        <dbReference type="EMBL" id="MFC5910645.1"/>
    </source>
</evidence>
<comment type="caution">
    <text evidence="1">The sequence shown here is derived from an EMBL/GenBank/DDBJ whole genome shotgun (WGS) entry which is preliminary data.</text>
</comment>
<organism evidence="1 2">
    <name type="scientific">Streptacidiphilus monticola</name>
    <dbReference type="NCBI Taxonomy" id="2161674"/>
    <lineage>
        <taxon>Bacteria</taxon>
        <taxon>Bacillati</taxon>
        <taxon>Actinomycetota</taxon>
        <taxon>Actinomycetes</taxon>
        <taxon>Kitasatosporales</taxon>
        <taxon>Streptomycetaceae</taxon>
        <taxon>Streptacidiphilus</taxon>
    </lineage>
</organism>
<name>A0ABW1G9N1_9ACTN</name>
<dbReference type="Proteomes" id="UP001596174">
    <property type="component" value="Unassembled WGS sequence"/>
</dbReference>
<reference evidence="2" key="1">
    <citation type="journal article" date="2019" name="Int. J. Syst. Evol. Microbiol.">
        <title>The Global Catalogue of Microorganisms (GCM) 10K type strain sequencing project: providing services to taxonomists for standard genome sequencing and annotation.</title>
        <authorList>
            <consortium name="The Broad Institute Genomics Platform"/>
            <consortium name="The Broad Institute Genome Sequencing Center for Infectious Disease"/>
            <person name="Wu L."/>
            <person name="Ma J."/>
        </authorList>
    </citation>
    <scope>NUCLEOTIDE SEQUENCE [LARGE SCALE GENOMIC DNA]</scope>
    <source>
        <strain evidence="2">JCM 4816</strain>
    </source>
</reference>
<proteinExistence type="predicted"/>
<accession>A0ABW1G9N1</accession>
<keyword evidence="2" id="KW-1185">Reference proteome</keyword>
<gene>
    <name evidence="1" type="ORF">ACFP3V_25970</name>
</gene>
<dbReference type="EMBL" id="JBHSQJ010000126">
    <property type="protein sequence ID" value="MFC5910645.1"/>
    <property type="molecule type" value="Genomic_DNA"/>
</dbReference>
<dbReference type="RefSeq" id="WP_380588195.1">
    <property type="nucleotide sequence ID" value="NZ_JBHSQJ010000126.1"/>
</dbReference>
<protein>
    <submittedName>
        <fullName evidence="1">Uncharacterized protein</fullName>
    </submittedName>
</protein>
<evidence type="ECO:0000313" key="2">
    <source>
        <dbReference type="Proteomes" id="UP001596174"/>
    </source>
</evidence>
<sequence>MIAVPERVLGRGLEPDRLVWHKPVGGVVQDFQAIACSDEEGLVLPAGERDVPLDLRVPGESWCVECLSLVGAVG</sequence>